<feature type="transmembrane region" description="Helical" evidence="3">
    <location>
        <begin position="370"/>
        <end position="389"/>
    </location>
</feature>
<sequence length="486" mass="54173">MNITSQKEDNDMDIGSNIIENEKTFKTVFQDCSDVVFRDITIHGETRILLIYVDGMINSDIITANLLKPLIYDGLLQGLGTIDSVAQMCAQQLFPVLSTKKLSNFEQIAEFILKGNVAILADGEETVLLADVSNFKTRSPEEPFNEASIRGSKEGFTESLRINTAMLRRIAATPKLKLESMTIGELTKTDIVITYIEGIVSMPVLVEVREKLKGIHIDKILESGYIEESIEDTHLSPFPQMMVTERPDVVGAGLLEGKVAILTDGDPCVLIVPTTFWEGLLAHDDYYERFLFVSMIRWVRFIFAFFSVLFPSIYIVLTNYHIEMVPLELMMTIASLRERSPFPTVIEVFMMEFVFEGLREAGIRLPKQIGPLVSIVGALIIGEAAVQAGIVSAPIVIVVAAAGISSFIIPRFRFGYALRILRFPLLILSGTFGLFGLGIGMMAILIHLIHLSPFGTPYLTPVAPQIARKFTHLILRRPRKRVIETS</sequence>
<dbReference type="GO" id="GO:0009847">
    <property type="term" value="P:spore germination"/>
    <property type="evidence" value="ECO:0007669"/>
    <property type="project" value="InterPro"/>
</dbReference>
<comment type="similarity">
    <text evidence="1">Belongs to the GerABKA family.</text>
</comment>
<dbReference type="AlphaFoldDB" id="A0A3D9S6C9"/>
<dbReference type="Pfam" id="PF03323">
    <property type="entry name" value="GerA"/>
    <property type="match status" value="1"/>
</dbReference>
<dbReference type="GO" id="GO:0016020">
    <property type="term" value="C:membrane"/>
    <property type="evidence" value="ECO:0007669"/>
    <property type="project" value="InterPro"/>
</dbReference>
<evidence type="ECO:0000313" key="5">
    <source>
        <dbReference type="Proteomes" id="UP000256304"/>
    </source>
</evidence>
<evidence type="ECO:0000256" key="3">
    <source>
        <dbReference type="SAM" id="Phobius"/>
    </source>
</evidence>
<evidence type="ECO:0000256" key="2">
    <source>
        <dbReference type="ARBA" id="ARBA00023136"/>
    </source>
</evidence>
<dbReference type="InterPro" id="IPR004995">
    <property type="entry name" value="Spore_Ger"/>
</dbReference>
<dbReference type="PANTHER" id="PTHR22550">
    <property type="entry name" value="SPORE GERMINATION PROTEIN"/>
    <property type="match status" value="1"/>
</dbReference>
<dbReference type="OrthoDB" id="1726708at2"/>
<gene>
    <name evidence="4" type="ORF">A8990_10844</name>
</gene>
<keyword evidence="5" id="KW-1185">Reference proteome</keyword>
<accession>A0A3D9S6C9</accession>
<feature type="transmembrane region" description="Helical" evidence="3">
    <location>
        <begin position="395"/>
        <end position="414"/>
    </location>
</feature>
<evidence type="ECO:0000313" key="4">
    <source>
        <dbReference type="EMBL" id="REE88548.1"/>
    </source>
</evidence>
<proteinExistence type="inferred from homology"/>
<name>A0A3D9S6C9_9BACL</name>
<keyword evidence="3" id="KW-1133">Transmembrane helix</keyword>
<protein>
    <submittedName>
        <fullName evidence="4">Spore germination protein KA</fullName>
    </submittedName>
</protein>
<evidence type="ECO:0000256" key="1">
    <source>
        <dbReference type="ARBA" id="ARBA00005278"/>
    </source>
</evidence>
<dbReference type="EMBL" id="QTTN01000008">
    <property type="protein sequence ID" value="REE88548.1"/>
    <property type="molecule type" value="Genomic_DNA"/>
</dbReference>
<reference evidence="4 5" key="1">
    <citation type="submission" date="2018-08" db="EMBL/GenBank/DDBJ databases">
        <title>Genomic Encyclopedia of Type Strains, Phase III (KMG-III): the genomes of soil and plant-associated and newly described type strains.</title>
        <authorList>
            <person name="Whitman W."/>
        </authorList>
    </citation>
    <scope>NUCLEOTIDE SEQUENCE [LARGE SCALE GENOMIC DNA]</scope>
    <source>
        <strain evidence="4 5">CGMCC 1.10966</strain>
    </source>
</reference>
<keyword evidence="3" id="KW-0812">Transmembrane</keyword>
<dbReference type="PANTHER" id="PTHR22550:SF5">
    <property type="entry name" value="LEUCINE ZIPPER PROTEIN 4"/>
    <property type="match status" value="1"/>
</dbReference>
<dbReference type="Proteomes" id="UP000256304">
    <property type="component" value="Unassembled WGS sequence"/>
</dbReference>
<feature type="transmembrane region" description="Helical" evidence="3">
    <location>
        <begin position="298"/>
        <end position="320"/>
    </location>
</feature>
<organism evidence="4 5">
    <name type="scientific">Paenibacillus taihuensis</name>
    <dbReference type="NCBI Taxonomy" id="1156355"/>
    <lineage>
        <taxon>Bacteria</taxon>
        <taxon>Bacillati</taxon>
        <taxon>Bacillota</taxon>
        <taxon>Bacilli</taxon>
        <taxon>Bacillales</taxon>
        <taxon>Paenibacillaceae</taxon>
        <taxon>Paenibacillus</taxon>
    </lineage>
</organism>
<comment type="caution">
    <text evidence="4">The sequence shown here is derived from an EMBL/GenBank/DDBJ whole genome shotgun (WGS) entry which is preliminary data.</text>
</comment>
<keyword evidence="2 3" id="KW-0472">Membrane</keyword>
<feature type="transmembrane region" description="Helical" evidence="3">
    <location>
        <begin position="426"/>
        <end position="449"/>
    </location>
</feature>
<dbReference type="PIRSF" id="PIRSF005690">
    <property type="entry name" value="GerBA"/>
    <property type="match status" value="1"/>
</dbReference>
<dbReference type="InterPro" id="IPR050768">
    <property type="entry name" value="UPF0353/GerABKA_families"/>
</dbReference>